<dbReference type="SUPFAM" id="SSF81296">
    <property type="entry name" value="E set domains"/>
    <property type="match status" value="1"/>
</dbReference>
<evidence type="ECO:0000313" key="5">
    <source>
        <dbReference type="EMBL" id="SDM27988.1"/>
    </source>
</evidence>
<evidence type="ECO:0000259" key="4">
    <source>
        <dbReference type="Pfam" id="PF20254"/>
    </source>
</evidence>
<evidence type="ECO:0000259" key="2">
    <source>
        <dbReference type="Pfam" id="PF13205"/>
    </source>
</evidence>
<dbReference type="Gene3D" id="2.60.40.1220">
    <property type="match status" value="3"/>
</dbReference>
<keyword evidence="1" id="KW-0732">Signal</keyword>
<organism evidence="5 6">
    <name type="scientific">Lentzea albidocapillata subsp. violacea</name>
    <dbReference type="NCBI Taxonomy" id="128104"/>
    <lineage>
        <taxon>Bacteria</taxon>
        <taxon>Bacillati</taxon>
        <taxon>Actinomycetota</taxon>
        <taxon>Actinomycetes</taxon>
        <taxon>Pseudonocardiales</taxon>
        <taxon>Pseudonocardiaceae</taxon>
        <taxon>Lentzea</taxon>
    </lineage>
</organism>
<dbReference type="Pfam" id="PF13205">
    <property type="entry name" value="Big_5"/>
    <property type="match status" value="3"/>
</dbReference>
<dbReference type="Pfam" id="PF13313">
    <property type="entry name" value="DUF4082"/>
    <property type="match status" value="4"/>
</dbReference>
<feature type="domain" description="SbsA Ig-like" evidence="2">
    <location>
        <begin position="1090"/>
        <end position="1190"/>
    </location>
</feature>
<evidence type="ECO:0000256" key="1">
    <source>
        <dbReference type="ARBA" id="ARBA00022729"/>
    </source>
</evidence>
<sequence length="1615" mass="171325">MSHRVIGYREVDSMTAPKARPLPLLRRLSRMMLSLVVGAGVAMPFVVASAPMALAAPCDAPVSNKVLCENTKPGTPDWQVSSRDDSILGYTTDISVTPGGRVDFKMLTTASSYTVDIYRLGWYAGVGARHMGQVSRNTAQNQPACLRDAPTALIDCGNWAVSVSWTVPSDAVSGIYYARTRRNDTGAQNEIVFVVRDDTSRSKIFFQTSDATWVAYNRYGGNSLYFGDGPGQGGSSYKVSYNRPYTGGDGDENFIFNAEYPMLRFLEANGYDVSYTTEVDTARRGQLIKNHKVFMPVGHPEYWSNEQRANVESARDAGVNLAFLTGNEIFWKHRWEKSIDSSQTDWRTVAAFKETKGTQNDGLNDWTGTWRDPRFSPPQDGGRPENALLGNLFTVNGRRDDSLQVPAAYGKMRLWRHTSLQNMTAGTTYTFEPGTLGYEWNTVEDNGFQPPGVAQLSRTVVDLQGYYVLKNHGDEYGSEVKTHAITYYRHPSGSLVFAAGTVQWAWGVDDEHAFRTNTPTADVRMKQATINFLADMGVFPSTLQAGLTAATTSSDTAPPGVTISTVPAQSTVGQPYTFSGTVIDAAGQVAGVEVSTDGGNRWHPATWQAGQTTWSYTYTPAQSGPAQLRVRAVDDSANLSAPVSATPGVSSRTCPCGVFSGTDLPKVVSANDSSALELGMKFRSSTSGYVRGVRFYKGEGNTGTHTGTLWSTSGEPLATGTFVNETATGWQTLLFPSPIAVQANTTYIASYFAPTGRFSYDTEYFFRKKKYLEPLTGLESGVDGTNGVFKFGSGFPSNTFGDTNYWVDVVWAPDPGPDTRAPVQTASSPVADAGSVALTTTVSGMFDEAVTLTGAQFTVTGPSGAVSGTMSLSADTRTVTFTPSVPLTAATTYTAALKAADVSNNMSAQTNWTFTTGSPRPAACPCTVWDDFAAPATMDSGDTNQVEVGTKVRFDGKGEVLGVRFYKSTGNTGTHTGSLWTSTGQLLAQGTFTVETTSGWQKLMFSSPVAVQANTTYVVSYYAPNGRYSVSSGYFNGQGADYKSLHALQNGTDGGNGVYRYGSGGGFPSSSYNATNYWVDVIYRNGLNGDTTPPTLTNRTPGVDATNVSLTAPLTATFSEPVDPASAQLWLTDPRGGKLTGSVSLSADQKTVTWTPAGKLAPGTRYQAHVGIADANGIALAAPAEWGFTTTTTPTCPCSLFSTATVPTVTSTDDGGAYELGVRFSPTQSGQITGVKFYKGTGNTGTHTGSLWNASGTRLATGTFSGETATGWQTLTFAQPVIVSAGQTYTASYTTTTGRYAVNGGYFATGPVNSAPLTAPQEQNGVFVPGSGFPTMTYGSGNYWVDVVYQPNADNDAPVVQSRTPLDGATAVGLTSTVSVSFNEPVELGSAQFSLTDPGGAKLSGTLSLSGDQRTITWAPSARLAAGARYTASLRIADAYGNLMPAATTWSFTTTSTQACPCSLFSTATVPTVTATNDSGAYELGVRFTSSANGRITGVKFYKGAANTGTHTGSLWTADGTRLATGTFSNETETGWQTLTFTTPMDVTAGVTYVASYTTTTGRYALDTGYFSASAVTSSPLSAGTANGVFQAGSGFPSTTYNGGNYWVDVVFEQS</sequence>
<accession>A0A1G9RXH2</accession>
<feature type="domain" description="DUF4082" evidence="3">
    <location>
        <begin position="1469"/>
        <end position="1608"/>
    </location>
</feature>
<dbReference type="Gene3D" id="2.60.40.650">
    <property type="match status" value="1"/>
</dbReference>
<dbReference type="InterPro" id="IPR014755">
    <property type="entry name" value="Cu-Rt/internalin_Ig-like"/>
</dbReference>
<feature type="domain" description="N,N-dimethylformamidase beta subunit-like C-terminal" evidence="4">
    <location>
        <begin position="114"/>
        <end position="509"/>
    </location>
</feature>
<evidence type="ECO:0000313" key="6">
    <source>
        <dbReference type="Proteomes" id="UP000199682"/>
    </source>
</evidence>
<dbReference type="InterPro" id="IPR046540">
    <property type="entry name" value="DMFA2_C"/>
</dbReference>
<name>A0A1G9RXH2_9PSEU</name>
<gene>
    <name evidence="5" type="ORF">SAMN04488074_11956</name>
</gene>
<feature type="domain" description="SbsA Ig-like" evidence="2">
    <location>
        <begin position="818"/>
        <end position="916"/>
    </location>
</feature>
<dbReference type="InterPro" id="IPR025141">
    <property type="entry name" value="DUF4082"/>
</dbReference>
<feature type="domain" description="DUF4082" evidence="3">
    <location>
        <begin position="663"/>
        <end position="807"/>
    </location>
</feature>
<dbReference type="InterPro" id="IPR032812">
    <property type="entry name" value="SbsA_Ig"/>
</dbReference>
<dbReference type="EMBL" id="FNET01000019">
    <property type="protein sequence ID" value="SDM27988.1"/>
    <property type="molecule type" value="Genomic_DNA"/>
</dbReference>
<dbReference type="Pfam" id="PF20254">
    <property type="entry name" value="DMFA2_C"/>
    <property type="match status" value="1"/>
</dbReference>
<feature type="domain" description="DUF4082" evidence="3">
    <location>
        <begin position="1205"/>
        <end position="1345"/>
    </location>
</feature>
<feature type="domain" description="SbsA Ig-like" evidence="2">
    <location>
        <begin position="1354"/>
        <end position="1454"/>
    </location>
</feature>
<reference evidence="6" key="1">
    <citation type="submission" date="2016-10" db="EMBL/GenBank/DDBJ databases">
        <authorList>
            <person name="Varghese N."/>
            <person name="Submissions S."/>
        </authorList>
    </citation>
    <scope>NUCLEOTIDE SEQUENCE [LARGE SCALE GENOMIC DNA]</scope>
    <source>
        <strain evidence="6">DSM 44796</strain>
    </source>
</reference>
<proteinExistence type="predicted"/>
<feature type="domain" description="DUF4082" evidence="3">
    <location>
        <begin position="934"/>
        <end position="1079"/>
    </location>
</feature>
<dbReference type="InterPro" id="IPR014756">
    <property type="entry name" value="Ig_E-set"/>
</dbReference>
<dbReference type="Proteomes" id="UP000199682">
    <property type="component" value="Unassembled WGS sequence"/>
</dbReference>
<protein>
    <submittedName>
        <fullName evidence="5">Ig-like domain-containing protein</fullName>
    </submittedName>
</protein>
<evidence type="ECO:0000259" key="3">
    <source>
        <dbReference type="Pfam" id="PF13313"/>
    </source>
</evidence>